<dbReference type="GO" id="GO:0003713">
    <property type="term" value="F:transcription coactivator activity"/>
    <property type="evidence" value="ECO:0007669"/>
    <property type="project" value="TreeGrafter"/>
</dbReference>
<feature type="compositionally biased region" description="Low complexity" evidence="13">
    <location>
        <begin position="110"/>
        <end position="132"/>
    </location>
</feature>
<evidence type="ECO:0000256" key="2">
    <source>
        <dbReference type="ARBA" id="ARBA00013184"/>
    </source>
</evidence>
<keyword evidence="3" id="KW-0808">Transferase</keyword>
<feature type="zinc finger region" description="TAZ-type" evidence="12">
    <location>
        <begin position="424"/>
        <end position="511"/>
    </location>
</feature>
<dbReference type="InterPro" id="IPR013178">
    <property type="entry name" value="Histone_AcTrfase_Rtt109/CBP"/>
</dbReference>
<evidence type="ECO:0000256" key="13">
    <source>
        <dbReference type="SAM" id="MobiDB-lite"/>
    </source>
</evidence>
<dbReference type="SUPFAM" id="SSF57933">
    <property type="entry name" value="TAZ domain"/>
    <property type="match status" value="1"/>
</dbReference>
<dbReference type="Pfam" id="PF02135">
    <property type="entry name" value="zf-TAZ"/>
    <property type="match status" value="1"/>
</dbReference>
<evidence type="ECO:0000256" key="11">
    <source>
        <dbReference type="ARBA" id="ARBA00048017"/>
    </source>
</evidence>
<feature type="compositionally biased region" description="Polar residues" evidence="13">
    <location>
        <begin position="17"/>
        <end position="31"/>
    </location>
</feature>
<evidence type="ECO:0000313" key="16">
    <source>
        <dbReference type="Proteomes" id="UP001233999"/>
    </source>
</evidence>
<evidence type="ECO:0000256" key="5">
    <source>
        <dbReference type="ARBA" id="ARBA00022771"/>
    </source>
</evidence>
<dbReference type="Gene3D" id="1.20.1020.10">
    <property type="entry name" value="TAZ domain"/>
    <property type="match status" value="1"/>
</dbReference>
<evidence type="ECO:0000256" key="12">
    <source>
        <dbReference type="PROSITE-ProRule" id="PRU00203"/>
    </source>
</evidence>
<dbReference type="GO" id="GO:0005634">
    <property type="term" value="C:nucleus"/>
    <property type="evidence" value="ECO:0007669"/>
    <property type="project" value="UniProtKB-SubCell"/>
</dbReference>
<evidence type="ECO:0000256" key="10">
    <source>
        <dbReference type="ARBA" id="ARBA00023242"/>
    </source>
</evidence>
<keyword evidence="4 12" id="KW-0479">Metal-binding</keyword>
<feature type="compositionally biased region" description="Low complexity" evidence="13">
    <location>
        <begin position="401"/>
        <end position="423"/>
    </location>
</feature>
<feature type="region of interest" description="Disordered" evidence="13">
    <location>
        <begin position="518"/>
        <end position="539"/>
    </location>
</feature>
<organism evidence="15 16">
    <name type="scientific">Diploptera punctata</name>
    <name type="common">Pacific beetle cockroach</name>
    <dbReference type="NCBI Taxonomy" id="6984"/>
    <lineage>
        <taxon>Eukaryota</taxon>
        <taxon>Metazoa</taxon>
        <taxon>Ecdysozoa</taxon>
        <taxon>Arthropoda</taxon>
        <taxon>Hexapoda</taxon>
        <taxon>Insecta</taxon>
        <taxon>Pterygota</taxon>
        <taxon>Neoptera</taxon>
        <taxon>Polyneoptera</taxon>
        <taxon>Dictyoptera</taxon>
        <taxon>Blattodea</taxon>
        <taxon>Blaberoidea</taxon>
        <taxon>Blaberidae</taxon>
        <taxon>Diplopterinae</taxon>
        <taxon>Diploptera</taxon>
    </lineage>
</organism>
<sequence>MADHLVDGPPSKRQKMTDQFQGTSDSSDQFTSVDMFILEHNLPDELMTSGSWGSSVESTASSKPPATGPGPGPGPGQPQQSQQSQQPGAGGPGLQNGAVDQQQQPPQPQDPQRQQQQQQHVTQQQLSHHLMQSQGSKNLVANTLVMTGGNLPSSIASSLANNPGGAAGTMTMSSIPNSVQGVGLQSSMVSTMSMANINNSTVAMSSLPSNGGGMIMTSSPMNPSMVGGGGLVTNTLNKQPLSATTVAMMGGGGPQGMHPSVQHMAQGMQNGPLSARAAVVAMQQQQSHLVARGQSPHQVHAVGINVGQGPRMQAPNMTAVNQMGQTVSAGSPYGYGSPGSGAPNMSALQVPRFGGATTGAIGGPSLVGVSGNEGGMAQQATPPAPSPAQPQSGAPSGGQPGPQAATQGGTPGATTPTTATSTADPEKRKLIQQQLVLLLHAHKCQRRESQSNGDVWQCTLPHCKTMKNVLNHMTTCQAGKTCTVPHCSSSRQIISHWKHCTRTDCPVCLPLKQADKNRNNPNVVSSQAPNTQPNPSPSDMKRAYDALGIQCPTTTPPGLLPPTSNVGNRRLVGNVGPTNTTAGPGGNVRVLAPPHAQALL</sequence>
<keyword evidence="9" id="KW-0804">Transcription</keyword>
<keyword evidence="5 12" id="KW-0863">Zinc-finger</keyword>
<evidence type="ECO:0000256" key="9">
    <source>
        <dbReference type="ARBA" id="ARBA00023163"/>
    </source>
</evidence>
<feature type="compositionally biased region" description="Pro residues" evidence="13">
    <location>
        <begin position="66"/>
        <end position="76"/>
    </location>
</feature>
<dbReference type="GO" id="GO:0004402">
    <property type="term" value="F:histone acetyltransferase activity"/>
    <property type="evidence" value="ECO:0007669"/>
    <property type="project" value="InterPro"/>
</dbReference>
<feature type="compositionally biased region" description="Low complexity" evidence="13">
    <location>
        <begin position="77"/>
        <end position="87"/>
    </location>
</feature>
<protein>
    <recommendedName>
        <fullName evidence="2">histone acetyltransferase</fullName>
        <ecNumber evidence="2">2.3.1.48</ecNumber>
    </recommendedName>
</protein>
<dbReference type="GO" id="GO:0045944">
    <property type="term" value="P:positive regulation of transcription by RNA polymerase II"/>
    <property type="evidence" value="ECO:0007669"/>
    <property type="project" value="TreeGrafter"/>
</dbReference>
<dbReference type="EMBL" id="JASPKZ010007180">
    <property type="protein sequence ID" value="KAJ9586265.1"/>
    <property type="molecule type" value="Genomic_DNA"/>
</dbReference>
<feature type="non-terminal residue" evidence="15">
    <location>
        <position position="1"/>
    </location>
</feature>
<feature type="region of interest" description="Disordered" evidence="13">
    <location>
        <begin position="45"/>
        <end position="132"/>
    </location>
</feature>
<dbReference type="PROSITE" id="PS50134">
    <property type="entry name" value="ZF_TAZ"/>
    <property type="match status" value="1"/>
</dbReference>
<proteinExistence type="predicted"/>
<comment type="catalytic activity">
    <reaction evidence="11">
        <text>L-lysyl-[protein] + acetyl-CoA = N(6)-acetyl-L-lysyl-[protein] + CoA + H(+)</text>
        <dbReference type="Rhea" id="RHEA:45948"/>
        <dbReference type="Rhea" id="RHEA-COMP:9752"/>
        <dbReference type="Rhea" id="RHEA-COMP:10731"/>
        <dbReference type="ChEBI" id="CHEBI:15378"/>
        <dbReference type="ChEBI" id="CHEBI:29969"/>
        <dbReference type="ChEBI" id="CHEBI:57287"/>
        <dbReference type="ChEBI" id="CHEBI:57288"/>
        <dbReference type="ChEBI" id="CHEBI:61930"/>
        <dbReference type="EC" id="2.3.1.48"/>
    </reaction>
</comment>
<evidence type="ECO:0000256" key="4">
    <source>
        <dbReference type="ARBA" id="ARBA00022723"/>
    </source>
</evidence>
<keyword evidence="16" id="KW-1185">Reference proteome</keyword>
<evidence type="ECO:0000259" key="14">
    <source>
        <dbReference type="PROSITE" id="PS50134"/>
    </source>
</evidence>
<feature type="compositionally biased region" description="Polar residues" evidence="13">
    <location>
        <begin position="48"/>
        <end position="62"/>
    </location>
</feature>
<keyword evidence="10" id="KW-0539">Nucleus</keyword>
<evidence type="ECO:0000256" key="7">
    <source>
        <dbReference type="ARBA" id="ARBA00022853"/>
    </source>
</evidence>
<dbReference type="PANTHER" id="PTHR13808">
    <property type="entry name" value="CBP/P300-RELATED"/>
    <property type="match status" value="1"/>
</dbReference>
<feature type="domain" description="TAZ-type" evidence="14">
    <location>
        <begin position="424"/>
        <end position="511"/>
    </location>
</feature>
<keyword evidence="7" id="KW-0156">Chromatin regulator</keyword>
<dbReference type="GO" id="GO:0000123">
    <property type="term" value="C:histone acetyltransferase complex"/>
    <property type="evidence" value="ECO:0007669"/>
    <property type="project" value="TreeGrafter"/>
</dbReference>
<dbReference type="PANTHER" id="PTHR13808:SF1">
    <property type="entry name" value="HISTONE ACETYLTRANSFERASE"/>
    <property type="match status" value="1"/>
</dbReference>
<gene>
    <name evidence="15" type="ORF">L9F63_020085</name>
</gene>
<dbReference type="AlphaFoldDB" id="A0AAD7ZSU4"/>
<dbReference type="InterPro" id="IPR000197">
    <property type="entry name" value="Znf_TAZ"/>
</dbReference>
<name>A0AAD7ZSU4_DIPPU</name>
<dbReference type="InterPro" id="IPR035898">
    <property type="entry name" value="TAZ_dom_sf"/>
</dbReference>
<accession>A0AAD7ZSU4</accession>
<evidence type="ECO:0000313" key="15">
    <source>
        <dbReference type="EMBL" id="KAJ9586265.1"/>
    </source>
</evidence>
<evidence type="ECO:0000256" key="8">
    <source>
        <dbReference type="ARBA" id="ARBA00023015"/>
    </source>
</evidence>
<evidence type="ECO:0000256" key="3">
    <source>
        <dbReference type="ARBA" id="ARBA00022679"/>
    </source>
</evidence>
<reference evidence="15" key="2">
    <citation type="submission" date="2023-05" db="EMBL/GenBank/DDBJ databases">
        <authorList>
            <person name="Fouks B."/>
        </authorList>
    </citation>
    <scope>NUCLEOTIDE SEQUENCE</scope>
    <source>
        <strain evidence="15">Stay&amp;Tobe</strain>
        <tissue evidence="15">Testes</tissue>
    </source>
</reference>
<comment type="subcellular location">
    <subcellularLocation>
        <location evidence="1">Nucleus</location>
    </subcellularLocation>
</comment>
<dbReference type="GO" id="GO:0031490">
    <property type="term" value="F:chromatin DNA binding"/>
    <property type="evidence" value="ECO:0007669"/>
    <property type="project" value="TreeGrafter"/>
</dbReference>
<feature type="compositionally biased region" description="Polar residues" evidence="13">
    <location>
        <begin position="519"/>
        <end position="533"/>
    </location>
</feature>
<dbReference type="GO" id="GO:0008270">
    <property type="term" value="F:zinc ion binding"/>
    <property type="evidence" value="ECO:0007669"/>
    <property type="project" value="UniProtKB-KW"/>
</dbReference>
<keyword evidence="8" id="KW-0805">Transcription regulation</keyword>
<dbReference type="GO" id="GO:0005667">
    <property type="term" value="C:transcription regulator complex"/>
    <property type="evidence" value="ECO:0007669"/>
    <property type="project" value="TreeGrafter"/>
</dbReference>
<feature type="region of interest" description="Disordered" evidence="13">
    <location>
        <begin position="364"/>
        <end position="426"/>
    </location>
</feature>
<comment type="caution">
    <text evidence="15">The sequence shown here is derived from an EMBL/GenBank/DDBJ whole genome shotgun (WGS) entry which is preliminary data.</text>
</comment>
<feature type="region of interest" description="Disordered" evidence="13">
    <location>
        <begin position="1"/>
        <end position="31"/>
    </location>
</feature>
<evidence type="ECO:0000256" key="1">
    <source>
        <dbReference type="ARBA" id="ARBA00004123"/>
    </source>
</evidence>
<reference evidence="15" key="1">
    <citation type="journal article" date="2023" name="IScience">
        <title>Live-bearing cockroach genome reveals convergent evolutionary mechanisms linked to viviparity in insects and beyond.</title>
        <authorList>
            <person name="Fouks B."/>
            <person name="Harrison M.C."/>
            <person name="Mikhailova A.A."/>
            <person name="Marchal E."/>
            <person name="English S."/>
            <person name="Carruthers M."/>
            <person name="Jennings E.C."/>
            <person name="Chiamaka E.L."/>
            <person name="Frigard R.A."/>
            <person name="Pippel M."/>
            <person name="Attardo G.M."/>
            <person name="Benoit J.B."/>
            <person name="Bornberg-Bauer E."/>
            <person name="Tobe S.S."/>
        </authorList>
    </citation>
    <scope>NUCLEOTIDE SEQUENCE</scope>
    <source>
        <strain evidence="15">Stay&amp;Tobe</strain>
    </source>
</reference>
<dbReference type="Proteomes" id="UP001233999">
    <property type="component" value="Unassembled WGS sequence"/>
</dbReference>
<dbReference type="SMART" id="SM00551">
    <property type="entry name" value="ZnF_TAZ"/>
    <property type="match status" value="1"/>
</dbReference>
<dbReference type="FunFam" id="1.20.1020.10:FF:000002">
    <property type="entry name" value="E1A binding protein p300"/>
    <property type="match status" value="1"/>
</dbReference>
<dbReference type="EC" id="2.3.1.48" evidence="2"/>
<evidence type="ECO:0000256" key="6">
    <source>
        <dbReference type="ARBA" id="ARBA00022833"/>
    </source>
</evidence>
<keyword evidence="6 12" id="KW-0862">Zinc</keyword>